<dbReference type="InterPro" id="IPR042099">
    <property type="entry name" value="ANL_N_sf"/>
</dbReference>
<feature type="domain" description="Carrier" evidence="5">
    <location>
        <begin position="1666"/>
        <end position="1742"/>
    </location>
</feature>
<evidence type="ECO:0000256" key="3">
    <source>
        <dbReference type="ARBA" id="ARBA00022598"/>
    </source>
</evidence>
<evidence type="ECO:0000256" key="2">
    <source>
        <dbReference type="ARBA" id="ARBA00022553"/>
    </source>
</evidence>
<comment type="caution">
    <text evidence="6">The sequence shown here is derived from an EMBL/GenBank/DDBJ whole genome shotgun (WGS) entry which is preliminary data.</text>
</comment>
<feature type="domain" description="Carrier" evidence="5">
    <location>
        <begin position="588"/>
        <end position="664"/>
    </location>
</feature>
<dbReference type="InterPro" id="IPR006162">
    <property type="entry name" value="Ppantetheine_attach_site"/>
</dbReference>
<dbReference type="EMBL" id="LJBN01000001">
    <property type="protein sequence ID" value="OOQ91745.1"/>
    <property type="molecule type" value="Genomic_DNA"/>
</dbReference>
<dbReference type="InterPro" id="IPR020845">
    <property type="entry name" value="AMP-binding_CS"/>
</dbReference>
<dbReference type="PROSITE" id="PS00012">
    <property type="entry name" value="PHOSPHOPANTETHEINE"/>
    <property type="match status" value="2"/>
</dbReference>
<evidence type="ECO:0000256" key="4">
    <source>
        <dbReference type="ARBA" id="ARBA00022737"/>
    </source>
</evidence>
<dbReference type="NCBIfam" id="TIGR01733">
    <property type="entry name" value="AA-adenyl-dom"/>
    <property type="match status" value="2"/>
</dbReference>
<dbReference type="PANTHER" id="PTHR45527:SF1">
    <property type="entry name" value="FATTY ACID SYNTHASE"/>
    <property type="match status" value="1"/>
</dbReference>
<dbReference type="Proteomes" id="UP000190744">
    <property type="component" value="Unassembled WGS sequence"/>
</dbReference>
<evidence type="ECO:0000259" key="5">
    <source>
        <dbReference type="PROSITE" id="PS50075"/>
    </source>
</evidence>
<sequence length="2182" mass="240570">MSSTCAQCSVTPHVDFSLDTIKPPSRSVGFDPTSTAVVEITKAIFKPPHRQDTSIDQLVAKRCQRQPDAPAICAWDGNLSYQQLNAFSESFAAHLLDLGTASTSFIPLYLEKSKWTAVAMLATLKVGAAFVLLDPSHPPHRLRQVCLDIRATTVLGSTRDKNIAELLGVANFIALDDDKILKQGSGLQLPRLQRSPSNPAYAVFTSGSTGRPKGVVMEHAAFTTSAQEFIQRTGLGVGSRVFQFASYAFDVSIADHLATLIAGGCVCIPSEQDRVNRLPETIQKFHVNWVDLTPSVARLLSPKQVPELRTLVLAGEPMSKQDILTWAPHVDLINHYGPAECAIGTSLSSPIEPDAEAGNIGYSMSCLSWVVDPENHNSLLPFGEIGELVVEGHIVARGYLHDQANSDSPFISVPSWLESLRPDSSPTAPLYKTGDLVRYMSDGSMQYVGRKDNLVKIRGQRVQPEEIELYIQKCSVSPIEVAVEVVHLPGGDSALVAFVAQNVSEMQTRLLSPTGDFATWALDLQRRLPEFLPAYMIPSFALPVSRLPLTSGGKVNRRALMNLMSDFPVSRLAEYQQKPPLDSSHPVETVGEIENSLKEIWADVLLRGPEIMNRDDGFFQSGGNSIRAMELVSAARKRDLHLTVADIFNAGTFSAIAACMRPISEVLPRDLPHEYVPFSMMGDVLNQRRTLALASQQCNVELDEIEDIYPATPLQEGLMALSIQTPDAYVSQHVFSLASGVDPQRVQYAWQETIKANAILRTRMITVNTGTLQVVLRKEIEISSAQDLEQFLLIDRGQLMGLGKPLVRLCMVSSSFCVLTLHHSIYDGVSLRLMMDHFYKSYHGLSVPVPAFAPFIAHIQRQEKNNEFWRSRLLNCSAPIFPALPAAGFVPTASAFLEHRVTGIRQRSDHTTSNTIRLALSILISHYTNCEDVVFGVTVNGRGAPVTDIDRMTGPTFSTIPLRFTVDPEHDVLGALSLMQKDAADMIPFEQAGLQFIRRINEDTETACLFQTHLVIQPSRVNVSREVLVPQSGRCLDDGQNAKFASYALLVVCTLDESCEAVDIALNYDPCVMTGVQVQRFVQQFSHILVQLQDPAPGLCLGQIQCISLEDLADLRRWNRDIPSSCEKCLHDMILEKCVSQPFAPAVSSWDGEFTYRELERLSGAFAQRLRDLSVTTNSMVPFCLDRSKWAVVSILAVLRAGGTCVLTDPSHPRARVQGIIRETGAKLALVSPRHANILEGLSCAAFAISDSTFENLPEYEPEILPSVAPEDPAFIVFTSGSTGKPKGIIVEHRNLATCARDQYGPMGYTPDCRVLHFASYTFDLSIYETVITLIFGGCVCVPSEEQRLTDLAGCMKQYRINWTCLTPSSLRLFRPEDVPDLKTFCVGGESLTQAHVDVWASKVKFINSYGPAETCFCTAGVVDPKTWLPGDVGDMFGGLAWITVINDPNNLAPIGAIGELVVEGPAVARGYLNNEELTRAGFIDVPPWLQNWRPGNQTGRLYRTGDLVRYGDDGIICFIGRRDTQVKLRGQRVELSEVEYHLHRCFPGAHETVAEVIVPSNSGGRAILVAFVFTGDACESRSATCLAMPTGKFLNAASNALAQIRAHLPVYMVPTVLIPLATIPLTGTGKINRRELRHVVASLTRDEINSFVPSTDDEDTTSKRPPGNEVERKLHSICARVLNIDLKEIGMDDDFFRLGGDSISAMQVAAKAKAVGLPLTATDIVTRKSIAGMALCSVQSLPVVIPDQDSNIMAPFGLSPIQSLFFDTIHDNHSYFNQSFSLRLSEKVVVDKLDAALWAVVAHHAMLRVRFRRAENGGWVQQVQNDIQESYILTSHSLQSIADIGQIVSESQQSLDIFSGPLLRADLVETDGGQQHLFLVAHHLVMDLVSWRIILTDLEEALHKGGEVSTSPSLPFPKWCQMQAEYGREKLLPANVFPFELQPTVEGFWGDVESKNTWGDIATLSFNLDRKTTASLYNGITCLDGLQATPLEIYHAALLVSFVRTFKSRPAPNIHCEGHGREVWDSSLDLSRTVGWFTTIWPCPVPCDSTVDLLSAIEAVHAAHAKMPFHGWGYFTSRYTNSEGQKAFQTLATPEIVLNYSGLYQQLERKGALLQQAEEFDGTNSDIINSARRFGLIEVSVVVKKGCVEFDIGYNRHMERQEDIKRWVGVTRELLVEMAES</sequence>
<dbReference type="GO" id="GO:0044550">
    <property type="term" value="P:secondary metabolite biosynthetic process"/>
    <property type="evidence" value="ECO:0007669"/>
    <property type="project" value="TreeGrafter"/>
</dbReference>
<evidence type="ECO:0000313" key="7">
    <source>
        <dbReference type="Proteomes" id="UP000190744"/>
    </source>
</evidence>
<dbReference type="FunFam" id="3.40.50.12780:FF:000014">
    <property type="entry name" value="Nonribosomal peptide synthetase 1"/>
    <property type="match status" value="2"/>
</dbReference>
<accession>A0A1S9S1X2</accession>
<keyword evidence="2" id="KW-0597">Phosphoprotein</keyword>
<dbReference type="InterPro" id="IPR010071">
    <property type="entry name" value="AA_adenyl_dom"/>
</dbReference>
<dbReference type="InterPro" id="IPR001242">
    <property type="entry name" value="Condensation_dom"/>
</dbReference>
<dbReference type="FunFam" id="3.30.559.30:FF:000002">
    <property type="entry name" value="Nonribosomal peptide synthase Pes1"/>
    <property type="match status" value="1"/>
</dbReference>
<dbReference type="SUPFAM" id="SSF56801">
    <property type="entry name" value="Acetyl-CoA synthetase-like"/>
    <property type="match status" value="2"/>
</dbReference>
<organism evidence="6 7">
    <name type="scientific">Penicillium brasilianum</name>
    <dbReference type="NCBI Taxonomy" id="104259"/>
    <lineage>
        <taxon>Eukaryota</taxon>
        <taxon>Fungi</taxon>
        <taxon>Dikarya</taxon>
        <taxon>Ascomycota</taxon>
        <taxon>Pezizomycotina</taxon>
        <taxon>Eurotiomycetes</taxon>
        <taxon>Eurotiomycetidae</taxon>
        <taxon>Eurotiales</taxon>
        <taxon>Aspergillaceae</taxon>
        <taxon>Penicillium</taxon>
    </lineage>
</organism>
<dbReference type="GO" id="GO:0016874">
    <property type="term" value="F:ligase activity"/>
    <property type="evidence" value="ECO:0007669"/>
    <property type="project" value="UniProtKB-KW"/>
</dbReference>
<dbReference type="FunFam" id="3.30.300.30:FF:000015">
    <property type="entry name" value="Nonribosomal peptide synthase SidD"/>
    <property type="match status" value="2"/>
</dbReference>
<dbReference type="CDD" id="cd05918">
    <property type="entry name" value="A_NRPS_SidN3_like"/>
    <property type="match status" value="2"/>
</dbReference>
<dbReference type="SUPFAM" id="SSF52777">
    <property type="entry name" value="CoA-dependent acyltransferases"/>
    <property type="match status" value="4"/>
</dbReference>
<protein>
    <submittedName>
        <fullName evidence="6">Nonribosomal peptide synthetase</fullName>
    </submittedName>
</protein>
<dbReference type="Gene3D" id="3.30.559.30">
    <property type="entry name" value="Nonribosomal peptide synthetase, condensation domain"/>
    <property type="match status" value="2"/>
</dbReference>
<name>A0A1S9S1X2_PENBI</name>
<dbReference type="InterPro" id="IPR045851">
    <property type="entry name" value="AMP-bd_C_sf"/>
</dbReference>
<dbReference type="Gene3D" id="3.30.300.30">
    <property type="match status" value="2"/>
</dbReference>
<proteinExistence type="predicted"/>
<dbReference type="GO" id="GO:0005737">
    <property type="term" value="C:cytoplasm"/>
    <property type="evidence" value="ECO:0007669"/>
    <property type="project" value="TreeGrafter"/>
</dbReference>
<keyword evidence="3" id="KW-0436">Ligase</keyword>
<dbReference type="Pfam" id="PF00501">
    <property type="entry name" value="AMP-binding"/>
    <property type="match status" value="2"/>
</dbReference>
<dbReference type="InterPro" id="IPR036736">
    <property type="entry name" value="ACP-like_sf"/>
</dbReference>
<dbReference type="SUPFAM" id="SSF47336">
    <property type="entry name" value="ACP-like"/>
    <property type="match status" value="2"/>
</dbReference>
<dbReference type="FunFam" id="3.30.559.10:FF:000016">
    <property type="entry name" value="Nonribosomal peptide synthase Pes1"/>
    <property type="match status" value="1"/>
</dbReference>
<dbReference type="InterPro" id="IPR023213">
    <property type="entry name" value="CAT-like_dom_sf"/>
</dbReference>
<dbReference type="PROSITE" id="PS00455">
    <property type="entry name" value="AMP_BINDING"/>
    <property type="match status" value="1"/>
</dbReference>
<dbReference type="GO" id="GO:0043041">
    <property type="term" value="P:amino acid activation for nonribosomal peptide biosynthetic process"/>
    <property type="evidence" value="ECO:0007669"/>
    <property type="project" value="TreeGrafter"/>
</dbReference>
<keyword evidence="4" id="KW-0677">Repeat</keyword>
<dbReference type="PROSITE" id="PS50075">
    <property type="entry name" value="CARRIER"/>
    <property type="match status" value="2"/>
</dbReference>
<dbReference type="InterPro" id="IPR000873">
    <property type="entry name" value="AMP-dep_synth/lig_dom"/>
</dbReference>
<dbReference type="Pfam" id="PF00668">
    <property type="entry name" value="Condensation"/>
    <property type="match status" value="2"/>
</dbReference>
<dbReference type="PANTHER" id="PTHR45527">
    <property type="entry name" value="NONRIBOSOMAL PEPTIDE SYNTHETASE"/>
    <property type="match status" value="1"/>
</dbReference>
<reference evidence="7" key="1">
    <citation type="submission" date="2015-09" db="EMBL/GenBank/DDBJ databases">
        <authorList>
            <person name="Fill T.P."/>
            <person name="Baretta J.F."/>
            <person name="de Almeida L.G."/>
            <person name="Rocha M."/>
            <person name="de Souza D.H."/>
            <person name="Malavazi I."/>
            <person name="Cerdeira L.T."/>
            <person name="Hong H."/>
            <person name="Samborskyy M."/>
            <person name="de Vasconcelos A.T."/>
            <person name="Leadlay P."/>
            <person name="Rodrigues-Filho E."/>
        </authorList>
    </citation>
    <scope>NUCLEOTIDE SEQUENCE [LARGE SCALE GENOMIC DNA]</scope>
    <source>
        <strain evidence="7">LaBioMMi 136</strain>
    </source>
</reference>
<keyword evidence="1" id="KW-0596">Phosphopantetheine</keyword>
<evidence type="ECO:0000256" key="1">
    <source>
        <dbReference type="ARBA" id="ARBA00022450"/>
    </source>
</evidence>
<dbReference type="CDD" id="cd19534">
    <property type="entry name" value="E_NRPS"/>
    <property type="match status" value="1"/>
</dbReference>
<dbReference type="Pfam" id="PF00550">
    <property type="entry name" value="PP-binding"/>
    <property type="match status" value="2"/>
</dbReference>
<dbReference type="Gene3D" id="1.10.1200.10">
    <property type="entry name" value="ACP-like"/>
    <property type="match status" value="2"/>
</dbReference>
<gene>
    <name evidence="6" type="ORF">PEBR_09341</name>
</gene>
<dbReference type="CDD" id="cd19545">
    <property type="entry name" value="FUM14_C_NRPS-like"/>
    <property type="match status" value="1"/>
</dbReference>
<dbReference type="Gene3D" id="3.30.559.10">
    <property type="entry name" value="Chloramphenicol acetyltransferase-like domain"/>
    <property type="match status" value="2"/>
</dbReference>
<dbReference type="GO" id="GO:0031177">
    <property type="term" value="F:phosphopantetheine binding"/>
    <property type="evidence" value="ECO:0007669"/>
    <property type="project" value="TreeGrafter"/>
</dbReference>
<dbReference type="InterPro" id="IPR009081">
    <property type="entry name" value="PP-bd_ACP"/>
</dbReference>
<evidence type="ECO:0000313" key="6">
    <source>
        <dbReference type="EMBL" id="OOQ91745.1"/>
    </source>
</evidence>
<dbReference type="Gene3D" id="3.40.50.12780">
    <property type="entry name" value="N-terminal domain of ligase-like"/>
    <property type="match status" value="2"/>
</dbReference>